<feature type="transmembrane region" description="Helical" evidence="1">
    <location>
        <begin position="147"/>
        <end position="165"/>
    </location>
</feature>
<dbReference type="Gene3D" id="1.20.144.10">
    <property type="entry name" value="Phosphatidic acid phosphatase type 2/haloperoxidase"/>
    <property type="match status" value="1"/>
</dbReference>
<dbReference type="EMBL" id="CP017686">
    <property type="protein sequence ID" value="AYQ55169.1"/>
    <property type="molecule type" value="Genomic_DNA"/>
</dbReference>
<dbReference type="SUPFAM" id="SSF48317">
    <property type="entry name" value="Acid phosphatase/Vanadium-dependent haloperoxidase"/>
    <property type="match status" value="1"/>
</dbReference>
<keyword evidence="1" id="KW-1133">Transmembrane helix</keyword>
<reference evidence="3 4" key="1">
    <citation type="submission" date="2016-10" db="EMBL/GenBank/DDBJ databases">
        <title>Complete genome of the TMA-utilizing, human hosted archaeon Methanomethylophilus alvus Gen. nov, sp. nov., strain Mx-05, derived from a pure culture.</title>
        <authorList>
            <person name="Brugere J.-F."/>
            <person name="Ben Hania W."/>
            <person name="Chaudhary P.P."/>
            <person name="Gaci N."/>
            <person name="Borrel G."/>
            <person name="Cao Van Tuat L."/>
            <person name="Fardeau M.-L."/>
            <person name="Harris H.M.B."/>
            <person name="O'Toole P.W."/>
            <person name="Ollivier B."/>
        </authorList>
    </citation>
    <scope>NUCLEOTIDE SEQUENCE [LARGE SCALE GENOMIC DNA]</scope>
    <source>
        <strain evidence="3 4">Mx-05</strain>
    </source>
</reference>
<keyword evidence="1" id="KW-0812">Transmembrane</keyword>
<dbReference type="InterPro" id="IPR000326">
    <property type="entry name" value="PAP2/HPO"/>
</dbReference>
<protein>
    <recommendedName>
        <fullName evidence="2">Phosphatidic acid phosphatase type 2/haloperoxidase domain-containing protein</fullName>
    </recommendedName>
</protein>
<dbReference type="AlphaFoldDB" id="A0A3G3IHF6"/>
<evidence type="ECO:0000313" key="3">
    <source>
        <dbReference type="EMBL" id="AYQ55169.1"/>
    </source>
</evidence>
<feature type="transmembrane region" description="Helical" evidence="1">
    <location>
        <begin position="27"/>
        <end position="46"/>
    </location>
</feature>
<name>A0A3G3IHF6_9ARCH</name>
<dbReference type="PANTHER" id="PTHR14969:SF13">
    <property type="entry name" value="AT30094P"/>
    <property type="match status" value="1"/>
</dbReference>
<gene>
    <name evidence="3" type="ORF">BKD89_05040</name>
</gene>
<keyword evidence="1" id="KW-0472">Membrane</keyword>
<dbReference type="InterPro" id="IPR036938">
    <property type="entry name" value="PAP2/HPO_sf"/>
</dbReference>
<dbReference type="Proteomes" id="UP000273278">
    <property type="component" value="Chromosome"/>
</dbReference>
<feature type="transmembrane region" description="Helical" evidence="1">
    <location>
        <begin position="121"/>
        <end position="141"/>
    </location>
</feature>
<evidence type="ECO:0000313" key="4">
    <source>
        <dbReference type="Proteomes" id="UP000273278"/>
    </source>
</evidence>
<accession>A0A3G3IHF6</accession>
<dbReference type="SMART" id="SM00014">
    <property type="entry name" value="acidPPc"/>
    <property type="match status" value="1"/>
</dbReference>
<evidence type="ECO:0000259" key="2">
    <source>
        <dbReference type="SMART" id="SM00014"/>
    </source>
</evidence>
<dbReference type="Pfam" id="PF01569">
    <property type="entry name" value="PAP2"/>
    <property type="match status" value="1"/>
</dbReference>
<proteinExistence type="predicted"/>
<dbReference type="PANTHER" id="PTHR14969">
    <property type="entry name" value="SPHINGOSINE-1-PHOSPHATE PHOSPHOHYDROLASE"/>
    <property type="match status" value="1"/>
</dbReference>
<evidence type="ECO:0000256" key="1">
    <source>
        <dbReference type="SAM" id="Phobius"/>
    </source>
</evidence>
<organism evidence="3 4">
    <name type="scientific">Methanomethylophilus alvi</name>
    <dbReference type="NCBI Taxonomy" id="1291540"/>
    <lineage>
        <taxon>Archaea</taxon>
        <taxon>Methanobacteriati</taxon>
        <taxon>Thermoplasmatota</taxon>
        <taxon>Thermoplasmata</taxon>
        <taxon>Methanomassiliicoccales</taxon>
        <taxon>Methanomethylophilaceae</taxon>
        <taxon>Methanomethylophilus</taxon>
    </lineage>
</organism>
<feature type="domain" description="Phosphatidic acid phosphatase type 2/haloperoxidase" evidence="2">
    <location>
        <begin position="53"/>
        <end position="162"/>
    </location>
</feature>
<sequence>MSVSELDVLIWIRDNMSNAFLDLASEAADILASGAAVYCLALLLMVPRRTRELGILVFAAEAVCDILFEIPLKEVTARDRPFMEYPVNLLIPAPTNYSFPSGHTANASVLALSVLIYDRKWGAAALVWAAFVAFSRLYLFVHWPTDILAGALVAAVCVWAVRGLMKRFLFGWGKWSAVMEFDICRMFRRRQST</sequence>